<evidence type="ECO:0000313" key="2">
    <source>
        <dbReference type="RefSeq" id="XP_029654305.1"/>
    </source>
</evidence>
<dbReference type="KEGG" id="osn:115227694"/>
<protein>
    <submittedName>
        <fullName evidence="3">Uncharacterized protein LOC115227694 isoform X1</fullName>
    </submittedName>
    <submittedName>
        <fullName evidence="2">Uncharacterized protein LOC115227694 isoform X2</fullName>
    </submittedName>
</protein>
<keyword evidence="1" id="KW-1185">Reference proteome</keyword>
<dbReference type="AlphaFoldDB" id="A0A6P7TWJ9"/>
<organism evidence="1 2">
    <name type="scientific">Octopus sinensis</name>
    <name type="common">East Asian common octopus</name>
    <dbReference type="NCBI Taxonomy" id="2607531"/>
    <lineage>
        <taxon>Eukaryota</taxon>
        <taxon>Metazoa</taxon>
        <taxon>Spiralia</taxon>
        <taxon>Lophotrochozoa</taxon>
        <taxon>Mollusca</taxon>
        <taxon>Cephalopoda</taxon>
        <taxon>Coleoidea</taxon>
        <taxon>Octopodiformes</taxon>
        <taxon>Octopoda</taxon>
        <taxon>Incirrata</taxon>
        <taxon>Octopodidae</taxon>
        <taxon>Octopus</taxon>
    </lineage>
</organism>
<dbReference type="Proteomes" id="UP000515154">
    <property type="component" value="Unplaced"/>
</dbReference>
<name>A0A6P7TWJ9_9MOLL</name>
<reference evidence="2 3" key="1">
    <citation type="submission" date="2025-08" db="UniProtKB">
        <authorList>
            <consortium name="RefSeq"/>
        </authorList>
    </citation>
    <scope>IDENTIFICATION</scope>
</reference>
<proteinExistence type="predicted"/>
<dbReference type="RefSeq" id="XP_036354596.1">
    <property type="nucleotide sequence ID" value="XM_036498703.1"/>
</dbReference>
<sequence>MASKPSTLPSSGEAELDGPTSCVTFADGGAHWYRSSAVLLRFHKWFNKPSSEDTGKPPVLLGSCIKCDAGLRLIELRVEPEGQVFCHWEFLQSDPPRMFLLQKSRLKNAPNFDAATQVITVLAEDSFGNILKKKLKIADIED</sequence>
<accession>A0A6P7TWJ9</accession>
<evidence type="ECO:0000313" key="1">
    <source>
        <dbReference type="Proteomes" id="UP000515154"/>
    </source>
</evidence>
<gene>
    <name evidence="2 3" type="primary">LOC115227694</name>
</gene>
<evidence type="ECO:0000313" key="3">
    <source>
        <dbReference type="RefSeq" id="XP_036354596.1"/>
    </source>
</evidence>
<dbReference type="RefSeq" id="XP_029654305.1">
    <property type="nucleotide sequence ID" value="XM_029798445.2"/>
</dbReference>